<evidence type="ECO:0000256" key="4">
    <source>
        <dbReference type="ARBA" id="ARBA00023136"/>
    </source>
</evidence>
<evidence type="ECO:0000313" key="7">
    <source>
        <dbReference type="EMBL" id="KAL0091663.1"/>
    </source>
</evidence>
<dbReference type="Proteomes" id="UP001448207">
    <property type="component" value="Unassembled WGS sequence"/>
</dbReference>
<comment type="subcellular location">
    <subcellularLocation>
        <location evidence="1">Membrane</location>
        <topology evidence="1">Multi-pass membrane protein</topology>
    </subcellularLocation>
</comment>
<feature type="transmembrane region" description="Helical" evidence="6">
    <location>
        <begin position="87"/>
        <end position="107"/>
    </location>
</feature>
<accession>A0ABR3B6P4</accession>
<feature type="compositionally biased region" description="Basic and acidic residues" evidence="5">
    <location>
        <begin position="185"/>
        <end position="210"/>
    </location>
</feature>
<dbReference type="EMBL" id="JBCLYO010000003">
    <property type="protein sequence ID" value="KAL0091663.1"/>
    <property type="molecule type" value="Genomic_DNA"/>
</dbReference>
<feature type="region of interest" description="Disordered" evidence="5">
    <location>
        <begin position="130"/>
        <end position="219"/>
    </location>
</feature>
<proteinExistence type="predicted"/>
<gene>
    <name evidence="7" type="ORF">J3Q64DRAFT_1695805</name>
</gene>
<evidence type="ECO:0000256" key="5">
    <source>
        <dbReference type="SAM" id="MobiDB-lite"/>
    </source>
</evidence>
<sequence length="414" mass="45993">MNKILDMIKPDLLEGWLMVIFSSVACVAGASVVFVDKLWKPHNGESLLESRSFLAASMALASGVLLFSSLSILLPEASLRLGSPVKTYICFFGGALFTLLLTRLIHWTTPNAIHACGAPPVEHAVCCEDNHSHSHVDTPPLEHAHNNDDYHNQLDQDQDQDHVHNHDHDQEHTHNHAYSSSYTNSHEHEHDNNHDYNSNHDHGHETDLLRPKSHHHHMHKHDIEYGTIRSTEAHFRFHPPENATSHSHSPVQDDLGENIGVDYYSIGIQTAIAITFHKLPEGLIMFISSQASTSLGLSVCIAMSIHNFIEGFMISLPLYYATRSRISAFSYATILGGLSQPLGALIGLFAIRNVSETQENLLFGITFGVVSGMMSLITVQSMLPQAIKADVHQHYVLAFFFLGVFLVALTSILE</sequence>
<keyword evidence="2 6" id="KW-0812">Transmembrane</keyword>
<evidence type="ECO:0000256" key="3">
    <source>
        <dbReference type="ARBA" id="ARBA00022989"/>
    </source>
</evidence>
<dbReference type="PANTHER" id="PTHR11040">
    <property type="entry name" value="ZINC/IRON TRANSPORTER"/>
    <property type="match status" value="1"/>
</dbReference>
<feature type="transmembrane region" description="Helical" evidence="6">
    <location>
        <begin position="54"/>
        <end position="75"/>
    </location>
</feature>
<keyword evidence="3 6" id="KW-1133">Transmembrane helix</keyword>
<feature type="transmembrane region" description="Helical" evidence="6">
    <location>
        <begin position="295"/>
        <end position="321"/>
    </location>
</feature>
<feature type="transmembrane region" description="Helical" evidence="6">
    <location>
        <begin position="328"/>
        <end position="349"/>
    </location>
</feature>
<dbReference type="PROSITE" id="PS51257">
    <property type="entry name" value="PROKAR_LIPOPROTEIN"/>
    <property type="match status" value="1"/>
</dbReference>
<reference evidence="7 8" key="1">
    <citation type="submission" date="2024-04" db="EMBL/GenBank/DDBJ databases">
        <title>Symmetric and asymmetric DNA N6-adenine methylation regulates different biological responses in Mucorales.</title>
        <authorList>
            <consortium name="Lawrence Berkeley National Laboratory"/>
            <person name="Lax C."/>
            <person name="Mondo S.J."/>
            <person name="Osorio-Concepcion M."/>
            <person name="Muszewska A."/>
            <person name="Corrochano-Luque M."/>
            <person name="Gutierrez G."/>
            <person name="Riley R."/>
            <person name="Lipzen A."/>
            <person name="Guo J."/>
            <person name="Hundley H."/>
            <person name="Amirebrahimi M."/>
            <person name="Ng V."/>
            <person name="Lorenzo-Gutierrez D."/>
            <person name="Binder U."/>
            <person name="Yang J."/>
            <person name="Song Y."/>
            <person name="Canovas D."/>
            <person name="Navarro E."/>
            <person name="Freitag M."/>
            <person name="Gabaldon T."/>
            <person name="Grigoriev I.V."/>
            <person name="Corrochano L.M."/>
            <person name="Nicolas F.E."/>
            <person name="Garre V."/>
        </authorList>
    </citation>
    <scope>NUCLEOTIDE SEQUENCE [LARGE SCALE GENOMIC DNA]</scope>
    <source>
        <strain evidence="7 8">L51</strain>
    </source>
</reference>
<protein>
    <submittedName>
        <fullName evidence="7">Zinc/iron permease</fullName>
    </submittedName>
</protein>
<feature type="transmembrane region" description="Helical" evidence="6">
    <location>
        <begin position="361"/>
        <end position="383"/>
    </location>
</feature>
<dbReference type="Pfam" id="PF02535">
    <property type="entry name" value="Zip"/>
    <property type="match status" value="1"/>
</dbReference>
<evidence type="ECO:0000313" key="8">
    <source>
        <dbReference type="Proteomes" id="UP001448207"/>
    </source>
</evidence>
<comment type="caution">
    <text evidence="7">The sequence shown here is derived from an EMBL/GenBank/DDBJ whole genome shotgun (WGS) entry which is preliminary data.</text>
</comment>
<keyword evidence="4 6" id="KW-0472">Membrane</keyword>
<evidence type="ECO:0000256" key="2">
    <source>
        <dbReference type="ARBA" id="ARBA00022692"/>
    </source>
</evidence>
<feature type="transmembrane region" description="Helical" evidence="6">
    <location>
        <begin position="12"/>
        <end position="34"/>
    </location>
</feature>
<organism evidence="7 8">
    <name type="scientific">Phycomyces blakesleeanus</name>
    <dbReference type="NCBI Taxonomy" id="4837"/>
    <lineage>
        <taxon>Eukaryota</taxon>
        <taxon>Fungi</taxon>
        <taxon>Fungi incertae sedis</taxon>
        <taxon>Mucoromycota</taxon>
        <taxon>Mucoromycotina</taxon>
        <taxon>Mucoromycetes</taxon>
        <taxon>Mucorales</taxon>
        <taxon>Phycomycetaceae</taxon>
        <taxon>Phycomyces</taxon>
    </lineage>
</organism>
<dbReference type="InterPro" id="IPR003689">
    <property type="entry name" value="ZIP"/>
</dbReference>
<evidence type="ECO:0000256" key="1">
    <source>
        <dbReference type="ARBA" id="ARBA00004141"/>
    </source>
</evidence>
<keyword evidence="8" id="KW-1185">Reference proteome</keyword>
<feature type="compositionally biased region" description="Basic and acidic residues" evidence="5">
    <location>
        <begin position="130"/>
        <end position="174"/>
    </location>
</feature>
<evidence type="ECO:0000256" key="6">
    <source>
        <dbReference type="SAM" id="Phobius"/>
    </source>
</evidence>
<name>A0ABR3B6P4_PHYBL</name>
<feature type="transmembrane region" description="Helical" evidence="6">
    <location>
        <begin position="395"/>
        <end position="413"/>
    </location>
</feature>
<dbReference type="PANTHER" id="PTHR11040:SF210">
    <property type="entry name" value="ZINC-REGULATED TRANSPORTER 3"/>
    <property type="match status" value="1"/>
</dbReference>